<keyword evidence="2" id="KW-1185">Reference proteome</keyword>
<name>A0AA43MA18_9BURK</name>
<dbReference type="AlphaFoldDB" id="A0AA43MA18"/>
<dbReference type="GeneID" id="83596972"/>
<reference evidence="1" key="1">
    <citation type="submission" date="2023-04" db="EMBL/GenBank/DDBJ databases">
        <title>Genome Encyclopedia of Bacteria and Archaea VI: Functional Genomics of Type Strains.</title>
        <authorList>
            <person name="Whitman W."/>
        </authorList>
    </citation>
    <scope>NUCLEOTIDE SEQUENCE</scope>
    <source>
        <strain evidence="1">Enz.4-51</strain>
    </source>
</reference>
<proteinExistence type="predicted"/>
<accession>A0AA43MA18</accession>
<comment type="caution">
    <text evidence="1">The sequence shown here is derived from an EMBL/GenBank/DDBJ whole genome shotgun (WGS) entry which is preliminary data.</text>
</comment>
<sequence>MSIKQTLNTGQTFTNMKVKNMNKKTTVVSSYEDVDIYGSEENYSVIIEMLFDYGDSHESMRRRYLDALELVRRQVWRSYGEPTFLAYEDDIKHELFFELVECVEMSTDDVLRHHWDYDMTHREFLEMAMQPYGALDCLFENVVEVEQHIPDDLLSDDRMLH</sequence>
<evidence type="ECO:0000313" key="1">
    <source>
        <dbReference type="EMBL" id="MDH6503527.1"/>
    </source>
</evidence>
<dbReference type="EMBL" id="JARXYA010000003">
    <property type="protein sequence ID" value="MDH6503527.1"/>
    <property type="molecule type" value="Genomic_DNA"/>
</dbReference>
<organism evidence="1 2">
    <name type="scientific">Polynucleobacter sphagniphilus</name>
    <dbReference type="NCBI Taxonomy" id="1743169"/>
    <lineage>
        <taxon>Bacteria</taxon>
        <taxon>Pseudomonadati</taxon>
        <taxon>Pseudomonadota</taxon>
        <taxon>Betaproteobacteria</taxon>
        <taxon>Burkholderiales</taxon>
        <taxon>Burkholderiaceae</taxon>
        <taxon>Polynucleobacter</taxon>
    </lineage>
</organism>
<protein>
    <submittedName>
        <fullName evidence="1">Uncharacterized protein</fullName>
    </submittedName>
</protein>
<gene>
    <name evidence="1" type="ORF">M2127_000817</name>
</gene>
<dbReference type="Proteomes" id="UP001161160">
    <property type="component" value="Unassembled WGS sequence"/>
</dbReference>
<dbReference type="RefSeq" id="WP_280742934.1">
    <property type="nucleotide sequence ID" value="NZ_JARXVX010000006.1"/>
</dbReference>
<evidence type="ECO:0000313" key="2">
    <source>
        <dbReference type="Proteomes" id="UP001161160"/>
    </source>
</evidence>